<dbReference type="PIRSF" id="PIRSF001529">
    <property type="entry name" value="Ser-tRNA-synth_IIa"/>
    <property type="match status" value="1"/>
</dbReference>
<evidence type="ECO:0000256" key="7">
    <source>
        <dbReference type="ARBA" id="ARBA00023146"/>
    </source>
</evidence>
<evidence type="ECO:0000256" key="10">
    <source>
        <dbReference type="PIRSR" id="PIRSR001529-2"/>
    </source>
</evidence>
<dbReference type="EC" id="6.1.1.11" evidence="1 8"/>
<dbReference type="GO" id="GO:0006434">
    <property type="term" value="P:seryl-tRNA aminoacylation"/>
    <property type="evidence" value="ECO:0007669"/>
    <property type="project" value="UniProtKB-UniRule"/>
</dbReference>
<dbReference type="InterPro" id="IPR015866">
    <property type="entry name" value="Ser-tRNA-synth_1_N"/>
</dbReference>
<dbReference type="InterPro" id="IPR002314">
    <property type="entry name" value="aa-tRNA-synt_IIb"/>
</dbReference>
<keyword evidence="4" id="KW-0547">Nucleotide-binding</keyword>
<dbReference type="GO" id="GO:0004828">
    <property type="term" value="F:serine-tRNA ligase activity"/>
    <property type="evidence" value="ECO:0007669"/>
    <property type="project" value="UniProtKB-UniRule"/>
</dbReference>
<keyword evidence="3 13" id="KW-0436">Ligase</keyword>
<feature type="binding site" evidence="10">
    <location>
        <begin position="352"/>
        <end position="355"/>
    </location>
    <ligand>
        <name>ATP</name>
        <dbReference type="ChEBI" id="CHEBI:30616"/>
    </ligand>
</feature>
<keyword evidence="2" id="KW-0963">Cytoplasm</keyword>
<evidence type="ECO:0000256" key="11">
    <source>
        <dbReference type="SAM" id="Coils"/>
    </source>
</evidence>
<feature type="binding site" evidence="10">
    <location>
        <begin position="265"/>
        <end position="267"/>
    </location>
    <ligand>
        <name>ATP</name>
        <dbReference type="ChEBI" id="CHEBI:30616"/>
    </ligand>
</feature>
<keyword evidence="5 10" id="KW-0067">ATP-binding</keyword>
<evidence type="ECO:0000259" key="12">
    <source>
        <dbReference type="PROSITE" id="PS50862"/>
    </source>
</evidence>
<reference evidence="13" key="1">
    <citation type="submission" date="2020-10" db="EMBL/GenBank/DDBJ databases">
        <authorList>
            <person name="Gilroy R."/>
        </authorList>
    </citation>
    <scope>NUCLEOTIDE SEQUENCE</scope>
    <source>
        <strain evidence="13">CHK193-30670</strain>
    </source>
</reference>
<keyword evidence="11" id="KW-0175">Coiled coil</keyword>
<dbReference type="GO" id="GO:0005737">
    <property type="term" value="C:cytoplasm"/>
    <property type="evidence" value="ECO:0007669"/>
    <property type="project" value="UniProtKB-UniRule"/>
</dbReference>
<accession>A0A9D1INP5</accession>
<feature type="site" description="Important for serine binding" evidence="9">
    <location>
        <position position="387"/>
    </location>
</feature>
<evidence type="ECO:0000256" key="4">
    <source>
        <dbReference type="ARBA" id="ARBA00022741"/>
    </source>
</evidence>
<dbReference type="SUPFAM" id="SSF55681">
    <property type="entry name" value="Class II aaRS and biotin synthetases"/>
    <property type="match status" value="1"/>
</dbReference>
<dbReference type="EMBL" id="DVMT01000041">
    <property type="protein sequence ID" value="HIU40473.1"/>
    <property type="molecule type" value="Genomic_DNA"/>
</dbReference>
<dbReference type="GO" id="GO:0016740">
    <property type="term" value="F:transferase activity"/>
    <property type="evidence" value="ECO:0007669"/>
    <property type="project" value="UniProtKB-ARBA"/>
</dbReference>
<dbReference type="PANTHER" id="PTHR11778">
    <property type="entry name" value="SERYL-TRNA SYNTHETASE"/>
    <property type="match status" value="1"/>
</dbReference>
<dbReference type="NCBIfam" id="TIGR00414">
    <property type="entry name" value="serS"/>
    <property type="match status" value="1"/>
</dbReference>
<dbReference type="InterPro" id="IPR002317">
    <property type="entry name" value="Ser-tRNA-ligase_type_1"/>
</dbReference>
<comment type="caution">
    <text evidence="13">The sequence shown here is derived from an EMBL/GenBank/DDBJ whole genome shotgun (WGS) entry which is preliminary data.</text>
</comment>
<proteinExistence type="predicted"/>
<dbReference type="InterPro" id="IPR045864">
    <property type="entry name" value="aa-tRNA-synth_II/BPL/LPL"/>
</dbReference>
<evidence type="ECO:0000256" key="5">
    <source>
        <dbReference type="ARBA" id="ARBA00022840"/>
    </source>
</evidence>
<dbReference type="InterPro" id="IPR006195">
    <property type="entry name" value="aa-tRNA-synth_II"/>
</dbReference>
<dbReference type="AlphaFoldDB" id="A0A9D1INP5"/>
<feature type="binding site" evidence="9">
    <location>
        <position position="288"/>
    </location>
    <ligand>
        <name>L-serine</name>
        <dbReference type="ChEBI" id="CHEBI:33384"/>
    </ligand>
</feature>
<dbReference type="PROSITE" id="PS50862">
    <property type="entry name" value="AA_TRNA_LIGASE_II"/>
    <property type="match status" value="1"/>
</dbReference>
<sequence length="429" mass="49532">MIDIKLIRENKDLVKENIKKKFQDKKLPLVDEVYDMDIKYREIKTEADEARGKVNKLSKEIGNLMRDKKTDEAGKIKREVAKIKESIPLLEEEERNLEKEIKKRMMVIPNIIADDVPIGEDDSCNVEEERFGDPKVPDFEIPYHADIMQSFNGLDKDAAGRVSGNGFYYLMGDIARLHSAVLAYARDFMIDKGFTYCIPPYMIHSDAVDGVMSFEEKEAMMYKIEGEDLYLIGTSEHSMIAKFKDQLLKESDLPITMTSYSPCFRKEVGAHGIEERGVYRIHQFEKQEMVVLCKPEDSDDWYDKMWKYSVELFRSLDIPVRKLVCCSGDLADLKYRSCDIEAWSPRQQKYFEVCSCSNLTDAQARRLGIRYKKEDGTKQYAHTLNNTVIAPPRMLIAFLENNLNEDGSVNIPKVLRPYMGGKEKIIPSK</sequence>
<dbReference type="Proteomes" id="UP000824074">
    <property type="component" value="Unassembled WGS sequence"/>
</dbReference>
<dbReference type="Gene3D" id="1.10.287.40">
    <property type="entry name" value="Serine-tRNA synthetase, tRNA binding domain"/>
    <property type="match status" value="1"/>
</dbReference>
<keyword evidence="6" id="KW-0648">Protein biosynthesis</keyword>
<evidence type="ECO:0000256" key="9">
    <source>
        <dbReference type="PIRSR" id="PIRSR001529-1"/>
    </source>
</evidence>
<dbReference type="Pfam" id="PF02403">
    <property type="entry name" value="Seryl_tRNA_N"/>
    <property type="match status" value="1"/>
</dbReference>
<evidence type="ECO:0000256" key="1">
    <source>
        <dbReference type="ARBA" id="ARBA00012840"/>
    </source>
</evidence>
<feature type="binding site" evidence="9">
    <location>
        <position position="234"/>
    </location>
    <ligand>
        <name>L-serine</name>
        <dbReference type="ChEBI" id="CHEBI:33384"/>
    </ligand>
</feature>
<evidence type="ECO:0000313" key="13">
    <source>
        <dbReference type="EMBL" id="HIU40473.1"/>
    </source>
</evidence>
<protein>
    <recommendedName>
        <fullName evidence="1 8">Serine--tRNA ligase</fullName>
        <ecNumber evidence="1 8">6.1.1.11</ecNumber>
    </recommendedName>
</protein>
<name>A0A9D1INP5_9FIRM</name>
<evidence type="ECO:0000256" key="6">
    <source>
        <dbReference type="ARBA" id="ARBA00022917"/>
    </source>
</evidence>
<reference evidence="13" key="2">
    <citation type="journal article" date="2021" name="PeerJ">
        <title>Extensive microbial diversity within the chicken gut microbiome revealed by metagenomics and culture.</title>
        <authorList>
            <person name="Gilroy R."/>
            <person name="Ravi A."/>
            <person name="Getino M."/>
            <person name="Pursley I."/>
            <person name="Horton D.L."/>
            <person name="Alikhan N.F."/>
            <person name="Baker D."/>
            <person name="Gharbi K."/>
            <person name="Hall N."/>
            <person name="Watson M."/>
            <person name="Adriaenssens E.M."/>
            <person name="Foster-Nyarko E."/>
            <person name="Jarju S."/>
            <person name="Secka A."/>
            <person name="Antonio M."/>
            <person name="Oren A."/>
            <person name="Chaudhuri R.R."/>
            <person name="La Ragione R."/>
            <person name="Hildebrand F."/>
            <person name="Pallen M.J."/>
        </authorList>
    </citation>
    <scope>NUCLEOTIDE SEQUENCE</scope>
    <source>
        <strain evidence="13">CHK193-30670</strain>
    </source>
</reference>
<dbReference type="SUPFAM" id="SSF46589">
    <property type="entry name" value="tRNA-binding arm"/>
    <property type="match status" value="1"/>
</dbReference>
<evidence type="ECO:0000313" key="14">
    <source>
        <dbReference type="Proteomes" id="UP000824074"/>
    </source>
</evidence>
<evidence type="ECO:0000256" key="3">
    <source>
        <dbReference type="ARBA" id="ARBA00022598"/>
    </source>
</evidence>
<dbReference type="GO" id="GO:0005524">
    <property type="term" value="F:ATP binding"/>
    <property type="evidence" value="ECO:0007669"/>
    <property type="project" value="UniProtKB-KW"/>
</dbReference>
<dbReference type="Gene3D" id="3.30.930.10">
    <property type="entry name" value="Bira Bifunctional Protein, Domain 2"/>
    <property type="match status" value="1"/>
</dbReference>
<organism evidence="13 14">
    <name type="scientific">Candidatus Aphodocola excrementigallinarum</name>
    <dbReference type="NCBI Taxonomy" id="2840670"/>
    <lineage>
        <taxon>Bacteria</taxon>
        <taxon>Bacillati</taxon>
        <taxon>Bacillota</taxon>
        <taxon>Bacilli</taxon>
        <taxon>Candidatus Aphodocola</taxon>
    </lineage>
</organism>
<dbReference type="GO" id="GO:0140096">
    <property type="term" value="F:catalytic activity, acting on a protein"/>
    <property type="evidence" value="ECO:0007669"/>
    <property type="project" value="UniProtKB-ARBA"/>
</dbReference>
<evidence type="ECO:0000256" key="8">
    <source>
        <dbReference type="NCBIfam" id="TIGR00414"/>
    </source>
</evidence>
<dbReference type="Pfam" id="PF00587">
    <property type="entry name" value="tRNA-synt_2b"/>
    <property type="match status" value="1"/>
</dbReference>
<dbReference type="InterPro" id="IPR042103">
    <property type="entry name" value="SerRS_1_N_sf"/>
</dbReference>
<dbReference type="PRINTS" id="PR00981">
    <property type="entry name" value="TRNASYNTHSER"/>
</dbReference>
<feature type="binding site" evidence="9">
    <location>
        <position position="385"/>
    </location>
    <ligand>
        <name>L-serine</name>
        <dbReference type="ChEBI" id="CHEBI:33384"/>
    </ligand>
</feature>
<keyword evidence="7" id="KW-0030">Aminoacyl-tRNA synthetase</keyword>
<gene>
    <name evidence="13" type="primary">serS</name>
    <name evidence="13" type="ORF">IAB68_04155</name>
</gene>
<feature type="domain" description="Aminoacyl-transfer RNA synthetases class-II family profile" evidence="12">
    <location>
        <begin position="176"/>
        <end position="412"/>
    </location>
</feature>
<feature type="coiled-coil region" evidence="11">
    <location>
        <begin position="40"/>
        <end position="100"/>
    </location>
</feature>
<dbReference type="InterPro" id="IPR010978">
    <property type="entry name" value="tRNA-bd_arm"/>
</dbReference>
<feature type="binding site" evidence="9">
    <location>
        <position position="265"/>
    </location>
    <ligand>
        <name>L-serine</name>
        <dbReference type="ChEBI" id="CHEBI:33384"/>
    </ligand>
</feature>
<evidence type="ECO:0000256" key="2">
    <source>
        <dbReference type="ARBA" id="ARBA00022490"/>
    </source>
</evidence>